<dbReference type="RefSeq" id="WP_093673352.1">
    <property type="nucleotide sequence ID" value="NZ_FOOY01000017.1"/>
</dbReference>
<keyword evidence="2" id="KW-1185">Reference proteome</keyword>
<dbReference type="InterPro" id="IPR015946">
    <property type="entry name" value="KH_dom-like_a/b"/>
</dbReference>
<dbReference type="InterPro" id="IPR036102">
    <property type="entry name" value="OsmC/Ohrsf"/>
</dbReference>
<accession>A0A1I2TUF2</accession>
<dbReference type="SUPFAM" id="SSF82784">
    <property type="entry name" value="OsmC-like"/>
    <property type="match status" value="1"/>
</dbReference>
<dbReference type="STRING" id="269670.SAMN02982927_02444"/>
<protein>
    <submittedName>
        <fullName evidence="1">Peroxiredoxin, SACOL1771 subfamily</fullName>
    </submittedName>
</protein>
<evidence type="ECO:0000313" key="1">
    <source>
        <dbReference type="EMBL" id="SFG68413.1"/>
    </source>
</evidence>
<dbReference type="PANTHER" id="PTHR42830">
    <property type="entry name" value="OSMOTICALLY INDUCIBLE FAMILY PROTEIN"/>
    <property type="match status" value="1"/>
</dbReference>
<gene>
    <name evidence="1" type="ORF">SAMN02982927_02444</name>
</gene>
<organism evidence="1 2">
    <name type="scientific">Sporolactobacillus nakayamae</name>
    <dbReference type="NCBI Taxonomy" id="269670"/>
    <lineage>
        <taxon>Bacteria</taxon>
        <taxon>Bacillati</taxon>
        <taxon>Bacillota</taxon>
        <taxon>Bacilli</taxon>
        <taxon>Bacillales</taxon>
        <taxon>Sporolactobacillaceae</taxon>
        <taxon>Sporolactobacillus</taxon>
    </lineage>
</organism>
<dbReference type="PANTHER" id="PTHR42830:SF2">
    <property type="entry name" value="OSMC_OHR FAMILY PROTEIN"/>
    <property type="match status" value="1"/>
</dbReference>
<dbReference type="InterPro" id="IPR052707">
    <property type="entry name" value="OsmC_Ohr_Peroxiredoxin"/>
</dbReference>
<dbReference type="Proteomes" id="UP000198752">
    <property type="component" value="Unassembled WGS sequence"/>
</dbReference>
<proteinExistence type="predicted"/>
<name>A0A1I2TUF2_9BACL</name>
<dbReference type="Gene3D" id="3.30.300.20">
    <property type="match status" value="1"/>
</dbReference>
<dbReference type="OrthoDB" id="2242871at2"/>
<dbReference type="Pfam" id="PF02566">
    <property type="entry name" value="OsmC"/>
    <property type="match status" value="1"/>
</dbReference>
<evidence type="ECO:0000313" key="2">
    <source>
        <dbReference type="Proteomes" id="UP000198752"/>
    </source>
</evidence>
<dbReference type="InterPro" id="IPR003718">
    <property type="entry name" value="OsmC/Ohr_fam"/>
</dbReference>
<sequence length="148" mass="16327">MTDFHFTLKGEWTGSWDGKGKIQTNGLATVVSVDSAMSGQGVGTNPDELLISALASCYMITLGIRLKKEKIAYDHIEIHTEAIVTKKGGLHFEKVTHYPIIYFPQALTDALEEHLNTCIRKAEQDCVIAKAVKGNVRISVEPNYVSTF</sequence>
<dbReference type="EMBL" id="FOOY01000017">
    <property type="protein sequence ID" value="SFG68413.1"/>
    <property type="molecule type" value="Genomic_DNA"/>
</dbReference>
<dbReference type="AlphaFoldDB" id="A0A1I2TUF2"/>
<reference evidence="2" key="1">
    <citation type="submission" date="2016-10" db="EMBL/GenBank/DDBJ databases">
        <authorList>
            <person name="Varghese N."/>
            <person name="Submissions S."/>
        </authorList>
    </citation>
    <scope>NUCLEOTIDE SEQUENCE [LARGE SCALE GENOMIC DNA]</scope>
    <source>
        <strain evidence="2">ATCC 700379</strain>
    </source>
</reference>